<organism evidence="2 3">
    <name type="scientific">Phytomonospora endophytica</name>
    <dbReference type="NCBI Taxonomy" id="714109"/>
    <lineage>
        <taxon>Bacteria</taxon>
        <taxon>Bacillati</taxon>
        <taxon>Actinomycetota</taxon>
        <taxon>Actinomycetes</taxon>
        <taxon>Micromonosporales</taxon>
        <taxon>Micromonosporaceae</taxon>
        <taxon>Phytomonospora</taxon>
    </lineage>
</organism>
<dbReference type="RefSeq" id="WP_184788326.1">
    <property type="nucleotide sequence ID" value="NZ_BONT01000002.1"/>
</dbReference>
<sequence length="67" mass="7195">MIPSVHWRTSSYSNSGGANCVEVGPLTDLPTRIAVRDSKDREGPTFLTSPAEWSGFITGIKSGGFDH</sequence>
<evidence type="ECO:0000259" key="1">
    <source>
        <dbReference type="Pfam" id="PF04149"/>
    </source>
</evidence>
<protein>
    <recommendedName>
        <fullName evidence="1">DUF397 domain-containing protein</fullName>
    </recommendedName>
</protein>
<dbReference type="Pfam" id="PF04149">
    <property type="entry name" value="DUF397"/>
    <property type="match status" value="1"/>
</dbReference>
<name>A0A841FNV2_9ACTN</name>
<keyword evidence="3" id="KW-1185">Reference proteome</keyword>
<dbReference type="Proteomes" id="UP000548476">
    <property type="component" value="Unassembled WGS sequence"/>
</dbReference>
<evidence type="ECO:0000313" key="3">
    <source>
        <dbReference type="Proteomes" id="UP000548476"/>
    </source>
</evidence>
<dbReference type="EMBL" id="JACHGT010000006">
    <property type="protein sequence ID" value="MBB6035478.1"/>
    <property type="molecule type" value="Genomic_DNA"/>
</dbReference>
<comment type="caution">
    <text evidence="2">The sequence shown here is derived from an EMBL/GenBank/DDBJ whole genome shotgun (WGS) entry which is preliminary data.</text>
</comment>
<gene>
    <name evidence="2" type="ORF">HNR73_003335</name>
</gene>
<reference evidence="2 3" key="1">
    <citation type="submission" date="2020-08" db="EMBL/GenBank/DDBJ databases">
        <title>Genomic Encyclopedia of Type Strains, Phase IV (KMG-IV): sequencing the most valuable type-strain genomes for metagenomic binning, comparative biology and taxonomic classification.</title>
        <authorList>
            <person name="Goeker M."/>
        </authorList>
    </citation>
    <scope>NUCLEOTIDE SEQUENCE [LARGE SCALE GENOMIC DNA]</scope>
    <source>
        <strain evidence="2 3">YIM 65646</strain>
    </source>
</reference>
<dbReference type="InterPro" id="IPR007278">
    <property type="entry name" value="DUF397"/>
</dbReference>
<feature type="domain" description="DUF397" evidence="1">
    <location>
        <begin position="6"/>
        <end position="61"/>
    </location>
</feature>
<dbReference type="AlphaFoldDB" id="A0A841FNV2"/>
<proteinExistence type="predicted"/>
<evidence type="ECO:0000313" key="2">
    <source>
        <dbReference type="EMBL" id="MBB6035478.1"/>
    </source>
</evidence>
<accession>A0A841FNV2</accession>